<dbReference type="PANTHER" id="PTHR21020">
    <property type="entry name" value="ZINC FINGER PROTEIN 800"/>
    <property type="match status" value="1"/>
</dbReference>
<dbReference type="OrthoDB" id="6382144at2759"/>
<feature type="domain" description="C2H2-type" evidence="3">
    <location>
        <begin position="289"/>
        <end position="317"/>
    </location>
</feature>
<feature type="compositionally biased region" description="Acidic residues" evidence="2">
    <location>
        <begin position="514"/>
        <end position="524"/>
    </location>
</feature>
<dbReference type="GO" id="GO:0008270">
    <property type="term" value="F:zinc ion binding"/>
    <property type="evidence" value="ECO:0007669"/>
    <property type="project" value="UniProtKB-KW"/>
</dbReference>
<feature type="region of interest" description="Disordered" evidence="2">
    <location>
        <begin position="1"/>
        <end position="20"/>
    </location>
</feature>
<feature type="compositionally biased region" description="Basic and acidic residues" evidence="2">
    <location>
        <begin position="446"/>
        <end position="455"/>
    </location>
</feature>
<dbReference type="EMBL" id="VCGU01000008">
    <property type="protein sequence ID" value="TRY72596.1"/>
    <property type="molecule type" value="Genomic_DNA"/>
</dbReference>
<keyword evidence="1" id="KW-0479">Metal-binding</keyword>
<dbReference type="Proteomes" id="UP000318571">
    <property type="component" value="Chromosome 7"/>
</dbReference>
<evidence type="ECO:0000313" key="5">
    <source>
        <dbReference type="Proteomes" id="UP000318571"/>
    </source>
</evidence>
<reference evidence="4 5" key="1">
    <citation type="journal article" date="2018" name="Nat. Ecol. Evol.">
        <title>Genomic signatures of mitonuclear coevolution across populations of Tigriopus californicus.</title>
        <authorList>
            <person name="Barreto F.S."/>
            <person name="Watson E.T."/>
            <person name="Lima T.G."/>
            <person name="Willett C.S."/>
            <person name="Edmands S."/>
            <person name="Li W."/>
            <person name="Burton R.S."/>
        </authorList>
    </citation>
    <scope>NUCLEOTIDE SEQUENCE [LARGE SCALE GENOMIC DNA]</scope>
    <source>
        <strain evidence="4 5">San Diego</strain>
    </source>
</reference>
<evidence type="ECO:0000259" key="3">
    <source>
        <dbReference type="PROSITE" id="PS50157"/>
    </source>
</evidence>
<feature type="region of interest" description="Disordered" evidence="2">
    <location>
        <begin position="497"/>
        <end position="538"/>
    </location>
</feature>
<dbReference type="AlphaFoldDB" id="A0A553P4H9"/>
<comment type="caution">
    <text evidence="4">The sequence shown here is derived from an EMBL/GenBank/DDBJ whole genome shotgun (WGS) entry which is preliminary data.</text>
</comment>
<dbReference type="PROSITE" id="PS00028">
    <property type="entry name" value="ZINC_FINGER_C2H2_1"/>
    <property type="match status" value="1"/>
</dbReference>
<evidence type="ECO:0000313" key="4">
    <source>
        <dbReference type="EMBL" id="TRY72596.1"/>
    </source>
</evidence>
<proteinExistence type="predicted"/>
<dbReference type="InterPro" id="IPR013087">
    <property type="entry name" value="Znf_C2H2_type"/>
</dbReference>
<evidence type="ECO:0000256" key="2">
    <source>
        <dbReference type="SAM" id="MobiDB-lite"/>
    </source>
</evidence>
<keyword evidence="5" id="KW-1185">Reference proteome</keyword>
<accession>A0A553P4H9</accession>
<keyword evidence="1" id="KW-0863">Zinc-finger</keyword>
<dbReference type="InterPro" id="IPR039149">
    <property type="entry name" value="ZNF800"/>
</dbReference>
<protein>
    <recommendedName>
        <fullName evidence="3">C2H2-type domain-containing protein</fullName>
    </recommendedName>
</protein>
<feature type="region of interest" description="Disordered" evidence="2">
    <location>
        <begin position="556"/>
        <end position="602"/>
    </location>
</feature>
<dbReference type="STRING" id="6832.A0A553P4H9"/>
<dbReference type="SMART" id="SM00355">
    <property type="entry name" value="ZnF_C2H2"/>
    <property type="match status" value="3"/>
</dbReference>
<dbReference type="PANTHER" id="PTHR21020:SF0">
    <property type="entry name" value="ZINC FINGER PROTEIN 800"/>
    <property type="match status" value="1"/>
</dbReference>
<feature type="region of interest" description="Disordered" evidence="2">
    <location>
        <begin position="442"/>
        <end position="465"/>
    </location>
</feature>
<dbReference type="Pfam" id="PF13912">
    <property type="entry name" value="zf-C2H2_6"/>
    <property type="match status" value="2"/>
</dbReference>
<feature type="domain" description="C2H2-type" evidence="3">
    <location>
        <begin position="364"/>
        <end position="391"/>
    </location>
</feature>
<keyword evidence="1" id="KW-0862">Zinc</keyword>
<gene>
    <name evidence="4" type="ORF">TCAL_10854</name>
</gene>
<evidence type="ECO:0000256" key="1">
    <source>
        <dbReference type="PROSITE-ProRule" id="PRU00042"/>
    </source>
</evidence>
<feature type="compositionally biased region" description="Polar residues" evidence="2">
    <location>
        <begin position="567"/>
        <end position="577"/>
    </location>
</feature>
<organism evidence="4 5">
    <name type="scientific">Tigriopus californicus</name>
    <name type="common">Marine copepod</name>
    <dbReference type="NCBI Taxonomy" id="6832"/>
    <lineage>
        <taxon>Eukaryota</taxon>
        <taxon>Metazoa</taxon>
        <taxon>Ecdysozoa</taxon>
        <taxon>Arthropoda</taxon>
        <taxon>Crustacea</taxon>
        <taxon>Multicrustacea</taxon>
        <taxon>Hexanauplia</taxon>
        <taxon>Copepoda</taxon>
        <taxon>Harpacticoida</taxon>
        <taxon>Harpacticidae</taxon>
        <taxon>Tigriopus</taxon>
    </lineage>
</organism>
<name>A0A553P4H9_TIGCA</name>
<sequence length="602" mass="67569">MASSAGTRQSNQSSSSSAASLGRFMVPASKRSHRQNNGLAKAGPDTSVLRPSISVNITGMKQAVKLLESGTPEIRHYLLNECNVIYECKVCFNMFRSLANFIAHKRSYCQSQLKDVRHVYRRDAEETLAVPTEELATAFVQPEPVETIIPDEAWDITNYSPSLELMKDAGLVQEIENRPTVPNLMPKPKPKLDDVVQRLKAQQFQGLHRNYFRDKENHIIQLERLKETTQAMFQTYGDLTTAKMSERYNELQRLKKKPCLFVGPDGKVVDPGPIPSNDCSPNINPPSGFACPLCMKEFEKLNLVYRHLVRTHKKSSLEANNLRKKSKRMALTNSKFRALTPEELLKRPHVMASLNPRILGGDAKKCSSCGKVFATIQAIISHKKICSNGNPQPCQNHNSAARGYSMPLSPICKPVVQLKRIPHSVLMDVLADSTASMKKKFQMSDPLDKEGDRSRPSLPQSEPFSAVKHTLKHKIGPRRANLAVKANMDVDEDLKNQFEKDNEDMDSGISNENLTDESNDDSEVEVLLNKQREPPPPNRYCLPIVKLTRVEKIDHFPFTRDGKFTPPSASRTSSRGSTPAKDDNSRSSARTCEISPRLRKKL</sequence>
<dbReference type="PROSITE" id="PS50157">
    <property type="entry name" value="ZINC_FINGER_C2H2_2"/>
    <property type="match status" value="2"/>
</dbReference>